<accession>K6Z3Z4</accession>
<name>K6Z3Z4_9ALTE</name>
<feature type="chain" id="PRO_5003901756" evidence="1">
    <location>
        <begin position="26"/>
        <end position="266"/>
    </location>
</feature>
<gene>
    <name evidence="2" type="ORF">GMES_2812</name>
</gene>
<dbReference type="eggNOG" id="COG0834">
    <property type="taxonomic scope" value="Bacteria"/>
</dbReference>
<evidence type="ECO:0000256" key="1">
    <source>
        <dbReference type="SAM" id="SignalP"/>
    </source>
</evidence>
<dbReference type="OrthoDB" id="8771774at2"/>
<sequence>MTLVRLCKLAILLLVLPFNAKLAQATEPYELTFAVNTPGSFPYLYYDDPSQTYKGLVPEFFAALKRRELLDITFVDSNQQRSETFAKEGKVDLYLANLGWVSEPSKVITSIPIIQHKTFLYSLTPFDDEFDFASVENKRVCTQLGYAYTGLQASFEAGKLLRFESSTQDTLGLMLAKGRCDYAVLNNYNAKLIFSAPEYCGLTIHHSPKPTSTVPLTIVMRPALHKVKALIDEELTGFITSGKATQSLASHSSIPRFPMPGQCNSV</sequence>
<comment type="caution">
    <text evidence="2">The sequence shown here is derived from an EMBL/GenBank/DDBJ whole genome shotgun (WGS) entry which is preliminary data.</text>
</comment>
<evidence type="ECO:0000313" key="3">
    <source>
        <dbReference type="Proteomes" id="UP000006263"/>
    </source>
</evidence>
<proteinExistence type="predicted"/>
<dbReference type="Proteomes" id="UP000006263">
    <property type="component" value="Unassembled WGS sequence"/>
</dbReference>
<protein>
    <submittedName>
        <fullName evidence="2">Uncharacterized protein</fullName>
    </submittedName>
</protein>
<feature type="signal peptide" evidence="1">
    <location>
        <begin position="1"/>
        <end position="25"/>
    </location>
</feature>
<dbReference type="AlphaFoldDB" id="K6Z3Z4"/>
<dbReference type="Gene3D" id="3.40.190.10">
    <property type="entry name" value="Periplasmic binding protein-like II"/>
    <property type="match status" value="2"/>
</dbReference>
<reference evidence="2 3" key="1">
    <citation type="journal article" date="2017" name="Antonie Van Leeuwenhoek">
        <title>Rhizobium rhizosphaerae sp. nov., a novel species isolated from rice rhizosphere.</title>
        <authorList>
            <person name="Zhao J.J."/>
            <person name="Zhang J."/>
            <person name="Zhang R.J."/>
            <person name="Zhang C.W."/>
            <person name="Yin H.Q."/>
            <person name="Zhang X.X."/>
        </authorList>
    </citation>
    <scope>NUCLEOTIDE SEQUENCE [LARGE SCALE GENOMIC DNA]</scope>
    <source>
        <strain evidence="2 3">KMM 241</strain>
    </source>
</reference>
<dbReference type="SUPFAM" id="SSF53850">
    <property type="entry name" value="Periplasmic binding protein-like II"/>
    <property type="match status" value="1"/>
</dbReference>
<dbReference type="EMBL" id="BAEP01000055">
    <property type="protein sequence ID" value="GAC25102.1"/>
    <property type="molecule type" value="Genomic_DNA"/>
</dbReference>
<keyword evidence="1" id="KW-0732">Signal</keyword>
<organism evidence="2 3">
    <name type="scientific">Paraglaciecola mesophila KMM 241</name>
    <dbReference type="NCBI Taxonomy" id="1128912"/>
    <lineage>
        <taxon>Bacteria</taxon>
        <taxon>Pseudomonadati</taxon>
        <taxon>Pseudomonadota</taxon>
        <taxon>Gammaproteobacteria</taxon>
        <taxon>Alteromonadales</taxon>
        <taxon>Alteromonadaceae</taxon>
        <taxon>Paraglaciecola</taxon>
    </lineage>
</organism>
<evidence type="ECO:0000313" key="2">
    <source>
        <dbReference type="EMBL" id="GAC25102.1"/>
    </source>
</evidence>